<evidence type="ECO:0000256" key="1">
    <source>
        <dbReference type="ARBA" id="ARBA00004123"/>
    </source>
</evidence>
<dbReference type="EMBL" id="JACMSC010000009">
    <property type="protein sequence ID" value="KAG6506226.1"/>
    <property type="molecule type" value="Genomic_DNA"/>
</dbReference>
<dbReference type="AlphaFoldDB" id="A0A8J5LAV9"/>
<dbReference type="GO" id="GO:0005634">
    <property type="term" value="C:nucleus"/>
    <property type="evidence" value="ECO:0007669"/>
    <property type="project" value="UniProtKB-SubCell"/>
</dbReference>
<dbReference type="CDD" id="cd10017">
    <property type="entry name" value="B3_DNA"/>
    <property type="match status" value="2"/>
</dbReference>
<dbReference type="PANTHER" id="PTHR31391">
    <property type="entry name" value="B3 DOMAIN-CONTAINING PROTEIN OS11G0197600-RELATED"/>
    <property type="match status" value="1"/>
</dbReference>
<organism evidence="8 9">
    <name type="scientific">Zingiber officinale</name>
    <name type="common">Ginger</name>
    <name type="synonym">Amomum zingiber</name>
    <dbReference type="NCBI Taxonomy" id="94328"/>
    <lineage>
        <taxon>Eukaryota</taxon>
        <taxon>Viridiplantae</taxon>
        <taxon>Streptophyta</taxon>
        <taxon>Embryophyta</taxon>
        <taxon>Tracheophyta</taxon>
        <taxon>Spermatophyta</taxon>
        <taxon>Magnoliopsida</taxon>
        <taxon>Liliopsida</taxon>
        <taxon>Zingiberales</taxon>
        <taxon>Zingiberaceae</taxon>
        <taxon>Zingiber</taxon>
    </lineage>
</organism>
<evidence type="ECO:0000256" key="6">
    <source>
        <dbReference type="SAM" id="Phobius"/>
    </source>
</evidence>
<name>A0A8J5LAV9_ZINOF</name>
<evidence type="ECO:0000313" key="9">
    <source>
        <dbReference type="Proteomes" id="UP000734854"/>
    </source>
</evidence>
<dbReference type="Pfam" id="PF02362">
    <property type="entry name" value="B3"/>
    <property type="match status" value="2"/>
</dbReference>
<accession>A0A8J5LAV9</accession>
<dbReference type="InterPro" id="IPR044837">
    <property type="entry name" value="REM16-like"/>
</dbReference>
<keyword evidence="6" id="KW-0812">Transmembrane</keyword>
<dbReference type="InterPro" id="IPR015300">
    <property type="entry name" value="DNA-bd_pseudobarrel_sf"/>
</dbReference>
<protein>
    <recommendedName>
        <fullName evidence="7">TF-B3 domain-containing protein</fullName>
    </recommendedName>
</protein>
<feature type="domain" description="TF-B3" evidence="7">
    <location>
        <begin position="188"/>
        <end position="282"/>
    </location>
</feature>
<keyword evidence="4" id="KW-0804">Transcription</keyword>
<dbReference type="SUPFAM" id="SSF101936">
    <property type="entry name" value="DNA-binding pseudobarrel domain"/>
    <property type="match status" value="2"/>
</dbReference>
<keyword evidence="2" id="KW-0805">Transcription regulation</keyword>
<dbReference type="InterPro" id="IPR004345">
    <property type="entry name" value="TB2_DP1_HVA22"/>
</dbReference>
<keyword evidence="3" id="KW-0238">DNA-binding</keyword>
<gene>
    <name evidence="8" type="ORF">ZIOFF_031548</name>
</gene>
<dbReference type="PANTHER" id="PTHR31391:SF106">
    <property type="entry name" value="B3 DOMAIN-CONTAINING PROTEIN OS01G0723500"/>
    <property type="match status" value="1"/>
</dbReference>
<dbReference type="Gene3D" id="2.40.330.10">
    <property type="entry name" value="DNA-binding pseudobarrel domain"/>
    <property type="match status" value="2"/>
</dbReference>
<keyword evidence="5" id="KW-0539">Nucleus</keyword>
<evidence type="ECO:0000313" key="8">
    <source>
        <dbReference type="EMBL" id="KAG6506226.1"/>
    </source>
</evidence>
<dbReference type="GO" id="GO:0003677">
    <property type="term" value="F:DNA binding"/>
    <property type="evidence" value="ECO:0007669"/>
    <property type="project" value="UniProtKB-KW"/>
</dbReference>
<keyword evidence="9" id="KW-1185">Reference proteome</keyword>
<proteinExistence type="predicted"/>
<sequence length="432" mass="50563">MMPNKKRKRCSVIRKPQYFFKVLVGDFAHRLARRLSVALREIPQNFVKNISDEESKVAVLHGPGGGNWQVEVCSTGQEATLLLGPGWHSFVKDHSLEEFQFLVFRHNGEMHFTVLVFGMNGCERTDLFAMKSPLEGNSVKVTTKDDHESTDVEIEKSTNVSARRVVTEEERSRAEKAANSFTSPHPYCVKRMNARNVYGNALLKLPARFSRVHLLWTRMKIVLTDPNGNAWVVTFIPSWKNADIFSAGWAAFARGNNLEEGDYCVFELVKQTEMQVHIFRATQRVFPISGKRKMIYKDTRWLRYASTRAIESPSPIDDQQWLTYWVLYSLITLFELSFWKVLQWFPLWPYMKLVFGFWLVFPAFNGAAYIYEKYVRSYVKQYVDWNYPEKQRRLMQLLSLDARKSVERYIDRYGQEAFRRVIENAEKEARSH</sequence>
<reference evidence="8 9" key="1">
    <citation type="submission" date="2020-08" db="EMBL/GenBank/DDBJ databases">
        <title>Plant Genome Project.</title>
        <authorList>
            <person name="Zhang R.-G."/>
        </authorList>
    </citation>
    <scope>NUCLEOTIDE SEQUENCE [LARGE SCALE GENOMIC DNA]</scope>
    <source>
        <tissue evidence="8">Rhizome</tissue>
    </source>
</reference>
<evidence type="ECO:0000256" key="4">
    <source>
        <dbReference type="ARBA" id="ARBA00023163"/>
    </source>
</evidence>
<dbReference type="Pfam" id="PF03134">
    <property type="entry name" value="TB2_DP1_HVA22"/>
    <property type="match status" value="1"/>
</dbReference>
<evidence type="ECO:0000256" key="3">
    <source>
        <dbReference type="ARBA" id="ARBA00023125"/>
    </source>
</evidence>
<dbReference type="Proteomes" id="UP000734854">
    <property type="component" value="Unassembled WGS sequence"/>
</dbReference>
<keyword evidence="6" id="KW-1133">Transmembrane helix</keyword>
<keyword evidence="6" id="KW-0472">Membrane</keyword>
<evidence type="ECO:0000256" key="2">
    <source>
        <dbReference type="ARBA" id="ARBA00023015"/>
    </source>
</evidence>
<evidence type="ECO:0000256" key="5">
    <source>
        <dbReference type="ARBA" id="ARBA00023242"/>
    </source>
</evidence>
<comment type="subcellular location">
    <subcellularLocation>
        <location evidence="1">Nucleus</location>
    </subcellularLocation>
</comment>
<evidence type="ECO:0000259" key="7">
    <source>
        <dbReference type="PROSITE" id="PS50863"/>
    </source>
</evidence>
<feature type="transmembrane region" description="Helical" evidence="6">
    <location>
        <begin position="322"/>
        <end position="341"/>
    </location>
</feature>
<feature type="transmembrane region" description="Helical" evidence="6">
    <location>
        <begin position="353"/>
        <end position="371"/>
    </location>
</feature>
<feature type="domain" description="TF-B3" evidence="7">
    <location>
        <begin position="42"/>
        <end position="120"/>
    </location>
</feature>
<dbReference type="InterPro" id="IPR003340">
    <property type="entry name" value="B3_DNA-bd"/>
</dbReference>
<dbReference type="SMART" id="SM01019">
    <property type="entry name" value="B3"/>
    <property type="match status" value="2"/>
</dbReference>
<dbReference type="PROSITE" id="PS50863">
    <property type="entry name" value="B3"/>
    <property type="match status" value="2"/>
</dbReference>
<comment type="caution">
    <text evidence="8">The sequence shown here is derived from an EMBL/GenBank/DDBJ whole genome shotgun (WGS) entry which is preliminary data.</text>
</comment>